<protein>
    <submittedName>
        <fullName evidence="1">Uncharacterized protein</fullName>
    </submittedName>
</protein>
<gene>
    <name evidence="1" type="ORF">F53441_14233</name>
</gene>
<name>A0A8H4JIH0_9HYPO</name>
<keyword evidence="2" id="KW-1185">Reference proteome</keyword>
<comment type="caution">
    <text evidence="1">The sequence shown here is derived from an EMBL/GenBank/DDBJ whole genome shotgun (WGS) entry which is preliminary data.</text>
</comment>
<evidence type="ECO:0000313" key="2">
    <source>
        <dbReference type="Proteomes" id="UP000605986"/>
    </source>
</evidence>
<organism evidence="1 2">
    <name type="scientific">Fusarium austroafricanum</name>
    <dbReference type="NCBI Taxonomy" id="2364996"/>
    <lineage>
        <taxon>Eukaryota</taxon>
        <taxon>Fungi</taxon>
        <taxon>Dikarya</taxon>
        <taxon>Ascomycota</taxon>
        <taxon>Pezizomycotina</taxon>
        <taxon>Sordariomycetes</taxon>
        <taxon>Hypocreomycetidae</taxon>
        <taxon>Hypocreales</taxon>
        <taxon>Nectriaceae</taxon>
        <taxon>Fusarium</taxon>
        <taxon>Fusarium concolor species complex</taxon>
    </lineage>
</organism>
<dbReference type="AlphaFoldDB" id="A0A8H4JIH0"/>
<dbReference type="Proteomes" id="UP000605986">
    <property type="component" value="Unassembled WGS sequence"/>
</dbReference>
<accession>A0A8H4JIH0</accession>
<dbReference type="OrthoDB" id="5062850at2759"/>
<reference evidence="1" key="1">
    <citation type="submission" date="2020-01" db="EMBL/GenBank/DDBJ databases">
        <title>Identification and distribution of gene clusters putatively required for synthesis of sphingolipid metabolism inhibitors in phylogenetically diverse species of the filamentous fungus Fusarium.</title>
        <authorList>
            <person name="Kim H.-S."/>
            <person name="Busman M."/>
            <person name="Brown D.W."/>
            <person name="Divon H."/>
            <person name="Uhlig S."/>
            <person name="Proctor R.H."/>
        </authorList>
    </citation>
    <scope>NUCLEOTIDE SEQUENCE</scope>
    <source>
        <strain evidence="1">NRRL 53441</strain>
    </source>
</reference>
<evidence type="ECO:0000313" key="1">
    <source>
        <dbReference type="EMBL" id="KAF4424486.1"/>
    </source>
</evidence>
<proteinExistence type="predicted"/>
<sequence length="101" mass="11471">MAPKHHLTALPSEIRQQIFKECLRVDGGYVYDAQSDKLTNANDAHSPIDLSLRYTCRSIADDTRNIPLAVNMIHFSTAFREDWRSLAGCFNLAATTYHMLE</sequence>
<dbReference type="EMBL" id="JAADJG010001126">
    <property type="protein sequence ID" value="KAF4424486.1"/>
    <property type="molecule type" value="Genomic_DNA"/>
</dbReference>